<gene>
    <name evidence="4" type="ORF">TEA_005037</name>
</gene>
<dbReference type="STRING" id="542762.A0A4S4D8J6"/>
<dbReference type="GO" id="GO:0052745">
    <property type="term" value="F:inositol phosphate phosphatase activity"/>
    <property type="evidence" value="ECO:0007669"/>
    <property type="project" value="TreeGrafter"/>
</dbReference>
<dbReference type="SUPFAM" id="SSF50249">
    <property type="entry name" value="Nucleic acid-binding proteins"/>
    <property type="match status" value="1"/>
</dbReference>
<sequence>MGRVPALGCEPTFISDLADAVIESLPYVGAMAVSNLEARQSLVPLGSIEELLAGCDSQRRELPPPVTVWEWGWTKSAETWNGRSAMLAVLVLLVLEIPRASASAVVFGMGLLSGRGNLGTGCNQAFAVTSESRASDRLYLKNYLKNRKSQEPSVLKLKEPALDEITHALVGRYNLNFTRQDISSLWFLCKQEASLLNITDQACALFTPSEMGVPSLEDVVQSMEQAIKAKEEEHAPGCYKKARLRFAHAETLLPFSCLIGLFLEESGTMEEKAIMIRELSYRSHKWRAKLRVIQKQPPRTTKLGTTTIQQFILTDSEGSRIQATCFDDDIPCLMAYSMYTRHYFSNGIIKYIDPRNRIIDNTIQLMLNSRISVEETESTEEANALETYFFIQLADASDYITTNIKFDIAAIATNVLPTRTITKRIDGQPAKVREIFLIDQSLERMQKIADINMASKEKEYYIHLAPTKNASSTWANNKWTV</sequence>
<keyword evidence="3" id="KW-0472">Membrane</keyword>
<dbReference type="AlphaFoldDB" id="A0A4S4D8J6"/>
<keyword evidence="2" id="KW-0732">Signal</keyword>
<dbReference type="EMBL" id="SDRB02012142">
    <property type="protein sequence ID" value="THF98789.1"/>
    <property type="molecule type" value="Genomic_DNA"/>
</dbReference>
<dbReference type="Gene3D" id="3.40.50.1240">
    <property type="entry name" value="Phosphoglycerate mutase-like"/>
    <property type="match status" value="1"/>
</dbReference>
<evidence type="ECO:0000313" key="4">
    <source>
        <dbReference type="EMBL" id="THF98789.1"/>
    </source>
</evidence>
<proteinExistence type="predicted"/>
<protein>
    <submittedName>
        <fullName evidence="4">Uncharacterized protein</fullName>
    </submittedName>
</protein>
<accession>A0A4S4D8J6</accession>
<name>A0A4S4D8J6_CAMSN</name>
<evidence type="ECO:0000256" key="1">
    <source>
        <dbReference type="ARBA" id="ARBA00004370"/>
    </source>
</evidence>
<dbReference type="Proteomes" id="UP000306102">
    <property type="component" value="Unassembled WGS sequence"/>
</dbReference>
<reference evidence="4 5" key="1">
    <citation type="journal article" date="2018" name="Proc. Natl. Acad. Sci. U.S.A.">
        <title>Draft genome sequence of Camellia sinensis var. sinensis provides insights into the evolution of the tea genome and tea quality.</title>
        <authorList>
            <person name="Wei C."/>
            <person name="Yang H."/>
            <person name="Wang S."/>
            <person name="Zhao J."/>
            <person name="Liu C."/>
            <person name="Gao L."/>
            <person name="Xia E."/>
            <person name="Lu Y."/>
            <person name="Tai Y."/>
            <person name="She G."/>
            <person name="Sun J."/>
            <person name="Cao H."/>
            <person name="Tong W."/>
            <person name="Gao Q."/>
            <person name="Li Y."/>
            <person name="Deng W."/>
            <person name="Jiang X."/>
            <person name="Wang W."/>
            <person name="Chen Q."/>
            <person name="Zhang S."/>
            <person name="Li H."/>
            <person name="Wu J."/>
            <person name="Wang P."/>
            <person name="Li P."/>
            <person name="Shi C."/>
            <person name="Zheng F."/>
            <person name="Jian J."/>
            <person name="Huang B."/>
            <person name="Shan D."/>
            <person name="Shi M."/>
            <person name="Fang C."/>
            <person name="Yue Y."/>
            <person name="Li F."/>
            <person name="Li D."/>
            <person name="Wei S."/>
            <person name="Han B."/>
            <person name="Jiang C."/>
            <person name="Yin Y."/>
            <person name="Xia T."/>
            <person name="Zhang Z."/>
            <person name="Bennetzen J.L."/>
            <person name="Zhao S."/>
            <person name="Wan X."/>
        </authorList>
    </citation>
    <scope>NUCLEOTIDE SEQUENCE [LARGE SCALE GENOMIC DNA]</scope>
    <source>
        <strain evidence="5">cv. Shuchazao</strain>
        <tissue evidence="4">Leaf</tissue>
    </source>
</reference>
<evidence type="ECO:0000313" key="5">
    <source>
        <dbReference type="Proteomes" id="UP000306102"/>
    </source>
</evidence>
<keyword evidence="5" id="KW-1185">Reference proteome</keyword>
<evidence type="ECO:0000256" key="2">
    <source>
        <dbReference type="ARBA" id="ARBA00022729"/>
    </source>
</evidence>
<comment type="subcellular location">
    <subcellularLocation>
        <location evidence="1">Membrane</location>
    </subcellularLocation>
</comment>
<dbReference type="PANTHER" id="PTHR20963">
    <property type="entry name" value="MULTIPLE INOSITOL POLYPHOSPHATE PHOSPHATASE-RELATED"/>
    <property type="match status" value="1"/>
</dbReference>
<dbReference type="PANTHER" id="PTHR20963:SF8">
    <property type="entry name" value="MULTIPLE INOSITOL POLYPHOSPHATE PHOSPHATASE 1"/>
    <property type="match status" value="1"/>
</dbReference>
<dbReference type="SUPFAM" id="SSF103511">
    <property type="entry name" value="Chlorophyll a-b binding protein"/>
    <property type="match status" value="1"/>
</dbReference>
<organism evidence="4 5">
    <name type="scientific">Camellia sinensis var. sinensis</name>
    <name type="common">China tea</name>
    <dbReference type="NCBI Taxonomy" id="542762"/>
    <lineage>
        <taxon>Eukaryota</taxon>
        <taxon>Viridiplantae</taxon>
        <taxon>Streptophyta</taxon>
        <taxon>Embryophyta</taxon>
        <taxon>Tracheophyta</taxon>
        <taxon>Spermatophyta</taxon>
        <taxon>Magnoliopsida</taxon>
        <taxon>eudicotyledons</taxon>
        <taxon>Gunneridae</taxon>
        <taxon>Pentapetalae</taxon>
        <taxon>asterids</taxon>
        <taxon>Ericales</taxon>
        <taxon>Theaceae</taxon>
        <taxon>Camellia</taxon>
    </lineage>
</organism>
<dbReference type="SUPFAM" id="SSF53254">
    <property type="entry name" value="Phosphoglycerate mutase-like"/>
    <property type="match status" value="1"/>
</dbReference>
<dbReference type="GO" id="GO:0003993">
    <property type="term" value="F:acid phosphatase activity"/>
    <property type="evidence" value="ECO:0007669"/>
    <property type="project" value="TreeGrafter"/>
</dbReference>
<evidence type="ECO:0000256" key="3">
    <source>
        <dbReference type="ARBA" id="ARBA00023136"/>
    </source>
</evidence>
<dbReference type="InterPro" id="IPR012340">
    <property type="entry name" value="NA-bd_OB-fold"/>
</dbReference>
<dbReference type="GO" id="GO:0016020">
    <property type="term" value="C:membrane"/>
    <property type="evidence" value="ECO:0007669"/>
    <property type="project" value="UniProtKB-SubCell"/>
</dbReference>
<dbReference type="Gene3D" id="2.40.50.140">
    <property type="entry name" value="Nucleic acid-binding proteins"/>
    <property type="match status" value="1"/>
</dbReference>
<dbReference type="InterPro" id="IPR029033">
    <property type="entry name" value="His_PPase_superfam"/>
</dbReference>
<comment type="caution">
    <text evidence="4">The sequence shown here is derived from an EMBL/GenBank/DDBJ whole genome shotgun (WGS) entry which is preliminary data.</text>
</comment>